<comment type="caution">
    <text evidence="2">The sequence shown here is derived from an EMBL/GenBank/DDBJ whole genome shotgun (WGS) entry which is preliminary data.</text>
</comment>
<evidence type="ECO:0000313" key="3">
    <source>
        <dbReference type="Proteomes" id="UP000293360"/>
    </source>
</evidence>
<sequence>MGQILKFNEHRAVANRDIFPDRRNHHVPPIVQSRTYDAGPKTDGSFGLVSTRGPHLIHVSRIEDELQRPDCFQSSSDEAYVTEFLQDQLDALSEDHNCWLQKGVAGLKASLETNAMASPILNLTLPACPVNITSAGNTFSIDFPTETYQIIGLATVILATITVCLYFVEKRIGRWHRTRKIVGYVDMFFCQAILLISGFALPGGIEDFGVMSLCGTNMISTSLAFSIGMIVAFIWNGAVAAMAVEWWLVRRASPDQPQSKIKMWMLKFFRQTS</sequence>
<feature type="transmembrane region" description="Helical" evidence="1">
    <location>
        <begin position="223"/>
        <end position="249"/>
    </location>
</feature>
<feature type="transmembrane region" description="Helical" evidence="1">
    <location>
        <begin position="181"/>
        <end position="203"/>
    </location>
</feature>
<proteinExistence type="predicted"/>
<accession>A0A4Q4TFN2</accession>
<evidence type="ECO:0000313" key="2">
    <source>
        <dbReference type="EMBL" id="RYP05398.1"/>
    </source>
</evidence>
<protein>
    <submittedName>
        <fullName evidence="2">Uncharacterized protein</fullName>
    </submittedName>
</protein>
<keyword evidence="1" id="KW-0472">Membrane</keyword>
<dbReference type="AlphaFoldDB" id="A0A4Q4TFN2"/>
<organism evidence="2 3">
    <name type="scientific">Monosporascus ibericus</name>
    <dbReference type="NCBI Taxonomy" id="155417"/>
    <lineage>
        <taxon>Eukaryota</taxon>
        <taxon>Fungi</taxon>
        <taxon>Dikarya</taxon>
        <taxon>Ascomycota</taxon>
        <taxon>Pezizomycotina</taxon>
        <taxon>Sordariomycetes</taxon>
        <taxon>Xylariomycetidae</taxon>
        <taxon>Xylariales</taxon>
        <taxon>Xylariales incertae sedis</taxon>
        <taxon>Monosporascus</taxon>
    </lineage>
</organism>
<feature type="transmembrane region" description="Helical" evidence="1">
    <location>
        <begin position="148"/>
        <end position="169"/>
    </location>
</feature>
<gene>
    <name evidence="2" type="ORF">DL764_003823</name>
</gene>
<keyword evidence="1" id="KW-0812">Transmembrane</keyword>
<name>A0A4Q4TFN2_9PEZI</name>
<dbReference type="Proteomes" id="UP000293360">
    <property type="component" value="Unassembled WGS sequence"/>
</dbReference>
<reference evidence="2 3" key="1">
    <citation type="submission" date="2018-06" db="EMBL/GenBank/DDBJ databases">
        <title>Complete Genomes of Monosporascus.</title>
        <authorList>
            <person name="Robinson A.J."/>
            <person name="Natvig D.O."/>
        </authorList>
    </citation>
    <scope>NUCLEOTIDE SEQUENCE [LARGE SCALE GENOMIC DNA]</scope>
    <source>
        <strain evidence="2 3">CBS 110550</strain>
    </source>
</reference>
<keyword evidence="3" id="KW-1185">Reference proteome</keyword>
<keyword evidence="1" id="KW-1133">Transmembrane helix</keyword>
<dbReference type="EMBL" id="QJNU01000170">
    <property type="protein sequence ID" value="RYP05398.1"/>
    <property type="molecule type" value="Genomic_DNA"/>
</dbReference>
<dbReference type="OrthoDB" id="5148443at2759"/>
<evidence type="ECO:0000256" key="1">
    <source>
        <dbReference type="SAM" id="Phobius"/>
    </source>
</evidence>